<reference evidence="1 2" key="1">
    <citation type="journal article" date="2025" name="Microbiol. Resour. Announc.">
        <title>Draft genome sequences for Neonectria magnoliae and Neonectria punicea, canker pathogens of Liriodendron tulipifera and Acer saccharum in West Virginia.</title>
        <authorList>
            <person name="Petronek H.M."/>
            <person name="Kasson M.T."/>
            <person name="Metheny A.M."/>
            <person name="Stauder C.M."/>
            <person name="Lovett B."/>
            <person name="Lynch S.C."/>
            <person name="Garnas J.R."/>
            <person name="Kasson L.R."/>
            <person name="Stajich J.E."/>
        </authorList>
    </citation>
    <scope>NUCLEOTIDE SEQUENCE [LARGE SCALE GENOMIC DNA]</scope>
    <source>
        <strain evidence="1 2">NRRL 64653</strain>
    </source>
</reference>
<evidence type="ECO:0000313" key="1">
    <source>
        <dbReference type="EMBL" id="KAK7398515.1"/>
    </source>
</evidence>
<dbReference type="EMBL" id="JAZAVJ010000330">
    <property type="protein sequence ID" value="KAK7398515.1"/>
    <property type="molecule type" value="Genomic_DNA"/>
</dbReference>
<dbReference type="Proteomes" id="UP001498476">
    <property type="component" value="Unassembled WGS sequence"/>
</dbReference>
<proteinExistence type="predicted"/>
<sequence>MELQRSRAARTTSNLGTDLQEALRGFQSALTEDQHKELQAIQSVPDADSVLIFTAQLDAQLQKTRKSIAPKLYPILQSVRDFSAVVETFVSSNPRIAALIWGSVKLTIHGVIKSPTPGGLPNKNSSLRQMTLGNAVTTSRRNCD</sequence>
<protein>
    <submittedName>
        <fullName evidence="1">Uncharacterized protein</fullName>
    </submittedName>
</protein>
<evidence type="ECO:0000313" key="2">
    <source>
        <dbReference type="Proteomes" id="UP001498476"/>
    </source>
</evidence>
<keyword evidence="2" id="KW-1185">Reference proteome</keyword>
<accession>A0ABR1GJY0</accession>
<organism evidence="1 2">
    <name type="scientific">Neonectria punicea</name>
    <dbReference type="NCBI Taxonomy" id="979145"/>
    <lineage>
        <taxon>Eukaryota</taxon>
        <taxon>Fungi</taxon>
        <taxon>Dikarya</taxon>
        <taxon>Ascomycota</taxon>
        <taxon>Pezizomycotina</taxon>
        <taxon>Sordariomycetes</taxon>
        <taxon>Hypocreomycetidae</taxon>
        <taxon>Hypocreales</taxon>
        <taxon>Nectriaceae</taxon>
        <taxon>Neonectria</taxon>
    </lineage>
</organism>
<name>A0ABR1GJY0_9HYPO</name>
<gene>
    <name evidence="1" type="ORF">QQX98_012108</name>
</gene>
<comment type="caution">
    <text evidence="1">The sequence shown here is derived from an EMBL/GenBank/DDBJ whole genome shotgun (WGS) entry which is preliminary data.</text>
</comment>